<dbReference type="PANTHER" id="PTHR33823:SF4">
    <property type="entry name" value="GENERAL STRESS PROTEIN 16O"/>
    <property type="match status" value="1"/>
</dbReference>
<evidence type="ECO:0000313" key="7">
    <source>
        <dbReference type="EMBL" id="CAA6800548.1"/>
    </source>
</evidence>
<dbReference type="InterPro" id="IPR037187">
    <property type="entry name" value="DnaK_N"/>
</dbReference>
<proteinExistence type="predicted"/>
<dbReference type="NCBIfam" id="NF033459">
    <property type="entry name" value="DksA_like"/>
    <property type="match status" value="1"/>
</dbReference>
<dbReference type="GO" id="GO:0008270">
    <property type="term" value="F:zinc ion binding"/>
    <property type="evidence" value="ECO:0007669"/>
    <property type="project" value="UniProtKB-KW"/>
</dbReference>
<evidence type="ECO:0000256" key="3">
    <source>
        <dbReference type="ARBA" id="ARBA00022833"/>
    </source>
</evidence>
<reference evidence="7" key="1">
    <citation type="submission" date="2020-01" db="EMBL/GenBank/DDBJ databases">
        <authorList>
            <person name="Meier V. D."/>
            <person name="Meier V D."/>
        </authorList>
    </citation>
    <scope>NUCLEOTIDE SEQUENCE</scope>
    <source>
        <strain evidence="7">HLG_WM_MAG_04</strain>
    </source>
</reference>
<keyword evidence="2" id="KW-0863">Zinc-finger</keyword>
<sequence length="124" mass="14096">MLNNEELAYFKQELEKMKQQIERNLDNTSLEMNGLSDTCPRDEGDHASVERGNSVGNTIITKQSEKLKAIERSLKRINNGTYGICEACGVPIRTERLKVKIFADYCIACREIIEKETARSQNTP</sequence>
<feature type="zinc finger region" description="dksA C4-type" evidence="4">
    <location>
        <begin position="85"/>
        <end position="109"/>
    </location>
</feature>
<organism evidence="7">
    <name type="scientific">uncultured Sulfurovum sp</name>
    <dbReference type="NCBI Taxonomy" id="269237"/>
    <lineage>
        <taxon>Bacteria</taxon>
        <taxon>Pseudomonadati</taxon>
        <taxon>Campylobacterota</taxon>
        <taxon>Epsilonproteobacteria</taxon>
        <taxon>Campylobacterales</taxon>
        <taxon>Sulfurovaceae</taxon>
        <taxon>Sulfurovum</taxon>
        <taxon>environmental samples</taxon>
    </lineage>
</organism>
<dbReference type="SUPFAM" id="SSF57716">
    <property type="entry name" value="Glucocorticoid receptor-like (DNA-binding domain)"/>
    <property type="match status" value="1"/>
</dbReference>
<dbReference type="EMBL" id="CACVAX010000001">
    <property type="protein sequence ID" value="CAA6800548.1"/>
    <property type="molecule type" value="Genomic_DNA"/>
</dbReference>
<evidence type="ECO:0000256" key="5">
    <source>
        <dbReference type="SAM" id="Coils"/>
    </source>
</evidence>
<name>A0A6S6S4Y8_9BACT</name>
<dbReference type="SUPFAM" id="SSF109635">
    <property type="entry name" value="DnaK suppressor protein DksA, alpha-hairpin domain"/>
    <property type="match status" value="1"/>
</dbReference>
<feature type="coiled-coil region" evidence="5">
    <location>
        <begin position="7"/>
        <end position="38"/>
    </location>
</feature>
<evidence type="ECO:0000259" key="6">
    <source>
        <dbReference type="Pfam" id="PF01258"/>
    </source>
</evidence>
<dbReference type="InterPro" id="IPR000962">
    <property type="entry name" value="Znf_DskA_TraR"/>
</dbReference>
<keyword evidence="1" id="KW-0479">Metal-binding</keyword>
<feature type="domain" description="Zinc finger DksA/TraR C4-type" evidence="6">
    <location>
        <begin position="80"/>
        <end position="115"/>
    </location>
</feature>
<evidence type="ECO:0000256" key="4">
    <source>
        <dbReference type="PROSITE-ProRule" id="PRU00510"/>
    </source>
</evidence>
<dbReference type="PANTHER" id="PTHR33823">
    <property type="entry name" value="RNA POLYMERASE-BINDING TRANSCRIPTION FACTOR DKSA-RELATED"/>
    <property type="match status" value="1"/>
</dbReference>
<protein>
    <submittedName>
        <fullName evidence="7">C4-type zinc finger protein, DksA/TraR family</fullName>
    </submittedName>
</protein>
<evidence type="ECO:0000256" key="2">
    <source>
        <dbReference type="ARBA" id="ARBA00022771"/>
    </source>
</evidence>
<dbReference type="PROSITE" id="PS51128">
    <property type="entry name" value="ZF_DKSA_2"/>
    <property type="match status" value="1"/>
</dbReference>
<dbReference type="AlphaFoldDB" id="A0A6S6S4Y8"/>
<evidence type="ECO:0000256" key="1">
    <source>
        <dbReference type="ARBA" id="ARBA00022723"/>
    </source>
</evidence>
<dbReference type="Pfam" id="PF01258">
    <property type="entry name" value="zf-dskA_traR"/>
    <property type="match status" value="1"/>
</dbReference>
<keyword evidence="3" id="KW-0862">Zinc</keyword>
<gene>
    <name evidence="7" type="ORF">HELGO_WM9766</name>
</gene>
<dbReference type="Gene3D" id="1.20.120.910">
    <property type="entry name" value="DksA, coiled-coil domain"/>
    <property type="match status" value="1"/>
</dbReference>
<accession>A0A6S6S4Y8</accession>
<keyword evidence="5" id="KW-0175">Coiled coil</keyword>